<dbReference type="SUPFAM" id="SSF51735">
    <property type="entry name" value="NAD(P)-binding Rossmann-fold domains"/>
    <property type="match status" value="1"/>
</dbReference>
<dbReference type="Gene3D" id="3.40.50.720">
    <property type="entry name" value="NAD(P)-binding Rossmann-like Domain"/>
    <property type="match status" value="1"/>
</dbReference>
<dbReference type="PRINTS" id="PR00081">
    <property type="entry name" value="GDHRDH"/>
</dbReference>
<evidence type="ECO:0000313" key="3">
    <source>
        <dbReference type="EMBL" id="AJW78067.1"/>
    </source>
</evidence>
<dbReference type="InterPro" id="IPR036291">
    <property type="entry name" value="NAD(P)-bd_dom_sf"/>
</dbReference>
<dbReference type="InterPro" id="IPR002347">
    <property type="entry name" value="SDR_fam"/>
</dbReference>
<dbReference type="PANTHER" id="PTHR43477">
    <property type="entry name" value="DIHYDROANTICAPSIN 7-DEHYDROGENASE"/>
    <property type="match status" value="1"/>
</dbReference>
<dbReference type="RefSeq" id="WP_045526491.1">
    <property type="nucleotide sequence ID" value="NZ_CP011043.1"/>
</dbReference>
<dbReference type="EMBL" id="CP011043">
    <property type="protein sequence ID" value="AJW78067.1"/>
    <property type="molecule type" value="Genomic_DNA"/>
</dbReference>
<dbReference type="PANTHER" id="PTHR43477:SF1">
    <property type="entry name" value="DIHYDROANTICAPSIN 7-DEHYDROGENASE"/>
    <property type="match status" value="1"/>
</dbReference>
<dbReference type="OrthoDB" id="4773823at2"/>
<evidence type="ECO:0000256" key="1">
    <source>
        <dbReference type="ARBA" id="ARBA00006484"/>
    </source>
</evidence>
<reference evidence="3 4" key="1">
    <citation type="journal article" date="2015" name="Genome Announc.">
        <title>Complete Genome Sequence of Clavibacter michiganensis subsp. insidiosus R1-1 Using PacBio Single-Molecule Real-Time Technology.</title>
        <authorList>
            <person name="Lu Y."/>
            <person name="Samac D.A."/>
            <person name="Glazebrook J."/>
            <person name="Ishimaru C.A."/>
        </authorList>
    </citation>
    <scope>NUCLEOTIDE SEQUENCE [LARGE SCALE GENOMIC DNA]</scope>
    <source>
        <strain evidence="3 4">R1-1</strain>
    </source>
</reference>
<dbReference type="Pfam" id="PF00106">
    <property type="entry name" value="adh_short"/>
    <property type="match status" value="1"/>
</dbReference>
<comment type="similarity">
    <text evidence="1">Belongs to the short-chain dehydrogenases/reductases (SDR) family.</text>
</comment>
<accession>A0A0D5CFN7</accession>
<evidence type="ECO:0000313" key="4">
    <source>
        <dbReference type="Proteomes" id="UP000032604"/>
    </source>
</evidence>
<dbReference type="CDD" id="cd05233">
    <property type="entry name" value="SDR_c"/>
    <property type="match status" value="1"/>
</dbReference>
<evidence type="ECO:0000256" key="2">
    <source>
        <dbReference type="ARBA" id="ARBA00023002"/>
    </source>
</evidence>
<dbReference type="Proteomes" id="UP000032604">
    <property type="component" value="Chromosome"/>
</dbReference>
<dbReference type="GO" id="GO:0016491">
    <property type="term" value="F:oxidoreductase activity"/>
    <property type="evidence" value="ECO:0007669"/>
    <property type="project" value="UniProtKB-KW"/>
</dbReference>
<dbReference type="KEGG" id="cmh:VO01_02020"/>
<gene>
    <name evidence="3" type="ORF">VO01_02020</name>
</gene>
<dbReference type="AlphaFoldDB" id="A0A0D5CFN7"/>
<organism evidence="3 4">
    <name type="scientific">Clavibacter michiganensis subsp. insidiosus</name>
    <dbReference type="NCBI Taxonomy" id="33014"/>
    <lineage>
        <taxon>Bacteria</taxon>
        <taxon>Bacillati</taxon>
        <taxon>Actinomycetota</taxon>
        <taxon>Actinomycetes</taxon>
        <taxon>Micrococcales</taxon>
        <taxon>Microbacteriaceae</taxon>
        <taxon>Clavibacter</taxon>
    </lineage>
</organism>
<name>A0A0D5CFN7_9MICO</name>
<keyword evidence="2" id="KW-0560">Oxidoreductase</keyword>
<dbReference type="HOGENOM" id="CLU_097939_0_0_11"/>
<dbReference type="InterPro" id="IPR051122">
    <property type="entry name" value="SDR_DHRS6-like"/>
</dbReference>
<sequence length="209" mass="21684">MSVDGRVVVVAGASSAAGRAVAAELTAAGARVVAVGTDAGRLADVDAERREVCDLADHAAVGELAERIRADLGGVDGLIHLVGGWRGGNGLAGQTDDDWDFLHERLVTTLRNTTRAFDADLQASEAGRLAIVSSTAVQRPYPGGANYSAAKIAAETWVRAVDRGFSKAGSPARTTIFVVKALGGLEEALARRVLGLWTSVPPERDLIEG</sequence>
<dbReference type="PATRIC" id="fig|33014.5.peg.424"/>
<proteinExistence type="inferred from homology"/>
<protein>
    <submittedName>
        <fullName evidence="3">Alcohol dehydrogenase</fullName>
    </submittedName>
</protein>